<keyword evidence="5" id="KW-1185">Reference proteome</keyword>
<evidence type="ECO:0000256" key="2">
    <source>
        <dbReference type="SAM" id="SignalP"/>
    </source>
</evidence>
<reference evidence="4 5" key="1">
    <citation type="submission" date="2022-10" db="EMBL/GenBank/DDBJ databases">
        <title>Luteolibacter arcticus strain CCTCC AB 2014275, whole genome shotgun sequencing project.</title>
        <authorList>
            <person name="Zhao G."/>
            <person name="Shen L."/>
        </authorList>
    </citation>
    <scope>NUCLEOTIDE SEQUENCE [LARGE SCALE GENOMIC DNA]</scope>
    <source>
        <strain evidence="4 5">CCTCC AB 2014275</strain>
    </source>
</reference>
<dbReference type="SUPFAM" id="SSF56925">
    <property type="entry name" value="OMPA-like"/>
    <property type="match status" value="1"/>
</dbReference>
<dbReference type="Proteomes" id="UP001320876">
    <property type="component" value="Unassembled WGS sequence"/>
</dbReference>
<feature type="domain" description="Outer membrane protein beta-barrel" evidence="3">
    <location>
        <begin position="34"/>
        <end position="196"/>
    </location>
</feature>
<organism evidence="4 5">
    <name type="scientific">Luteolibacter arcticus</name>
    <dbReference type="NCBI Taxonomy" id="1581411"/>
    <lineage>
        <taxon>Bacteria</taxon>
        <taxon>Pseudomonadati</taxon>
        <taxon>Verrucomicrobiota</taxon>
        <taxon>Verrucomicrobiia</taxon>
        <taxon>Verrucomicrobiales</taxon>
        <taxon>Verrucomicrobiaceae</taxon>
        <taxon>Luteolibacter</taxon>
    </lineage>
</organism>
<dbReference type="RefSeq" id="WP_264485860.1">
    <property type="nucleotide sequence ID" value="NZ_JAPDDT010000001.1"/>
</dbReference>
<protein>
    <submittedName>
        <fullName evidence="4">Porin family protein</fullName>
    </submittedName>
</protein>
<evidence type="ECO:0000313" key="5">
    <source>
        <dbReference type="Proteomes" id="UP001320876"/>
    </source>
</evidence>
<accession>A0ABT3GDQ6</accession>
<name>A0ABT3GDQ6_9BACT</name>
<dbReference type="Pfam" id="PF13505">
    <property type="entry name" value="OMP_b-brl"/>
    <property type="match status" value="1"/>
</dbReference>
<keyword evidence="1 2" id="KW-0732">Signal</keyword>
<sequence>MKYHTLLATTLALAVPSGLQAGEAETTTTQSYQAPMTTTQHQGWYLGGGVDYMVDSEEPFYNAHLGYDFGNGSSLFLESGWLGQEQEPSFLLPFVSADVDIVPITLNYKYEYMFTDAFGLYVGAGLGASSVDVSAGLVSDDEWVFTAQAFAGLVYNVTPNFEIYAGARYLWMDDISLFGANIDDLDDVGVGAGIRFNF</sequence>
<feature type="signal peptide" evidence="2">
    <location>
        <begin position="1"/>
        <end position="21"/>
    </location>
</feature>
<proteinExistence type="predicted"/>
<evidence type="ECO:0000313" key="4">
    <source>
        <dbReference type="EMBL" id="MCW1921751.1"/>
    </source>
</evidence>
<dbReference type="Gene3D" id="2.40.160.20">
    <property type="match status" value="1"/>
</dbReference>
<dbReference type="EMBL" id="JAPDDT010000001">
    <property type="protein sequence ID" value="MCW1921751.1"/>
    <property type="molecule type" value="Genomic_DNA"/>
</dbReference>
<dbReference type="InterPro" id="IPR027385">
    <property type="entry name" value="Beta-barrel_OMP"/>
</dbReference>
<evidence type="ECO:0000259" key="3">
    <source>
        <dbReference type="Pfam" id="PF13505"/>
    </source>
</evidence>
<dbReference type="InterPro" id="IPR011250">
    <property type="entry name" value="OMP/PagP_B-barrel"/>
</dbReference>
<gene>
    <name evidence="4" type="ORF">OKA05_04250</name>
</gene>
<comment type="caution">
    <text evidence="4">The sequence shown here is derived from an EMBL/GenBank/DDBJ whole genome shotgun (WGS) entry which is preliminary data.</text>
</comment>
<evidence type="ECO:0000256" key="1">
    <source>
        <dbReference type="ARBA" id="ARBA00022729"/>
    </source>
</evidence>
<feature type="chain" id="PRO_5046035564" evidence="2">
    <location>
        <begin position="22"/>
        <end position="198"/>
    </location>
</feature>